<feature type="domain" description="Endonuclease/exonuclease/phosphatase" evidence="2">
    <location>
        <begin position="136"/>
        <end position="352"/>
    </location>
</feature>
<keyword evidence="1" id="KW-0472">Membrane</keyword>
<keyword evidence="1" id="KW-0812">Transmembrane</keyword>
<keyword evidence="3" id="KW-0540">Nuclease</keyword>
<dbReference type="Proteomes" id="UP000636891">
    <property type="component" value="Unassembled WGS sequence"/>
</dbReference>
<accession>A0ABR7CNW7</accession>
<sequence>MRFIHRRAMGKKAVGTFMKLTFNLVICLVSLITMAGYFVPYADPAVYPSMPFLGLAIPALLILCALFIIWLIFKRQFIWLLFPILAIAANYRYLNGMFQYSPPASAAGKTMKIMTLNAGAVHQEVRLILDDILLHAREEEVDIICFQEFNGIRGMPGLDSLFGAYPYRSEPDRGDGKLLLAVFSKYPITDWQIIPFENSCNDGLWCDLSIDGRPVRIVNVHMQTTSITQSRALIEGIKENYVIGDLHGVNQLQNTIQSNFVKRAEQARQVHAIVQSTRSPLILCGDFNDTPVSYTYQTIRGDLLKDGFKSCGNGYGYTFHGFFDLLRIDFILYSQGIHPVSYYSLPQEWSDHNPVFMGFTLAE</sequence>
<evidence type="ECO:0000313" key="4">
    <source>
        <dbReference type="Proteomes" id="UP000636891"/>
    </source>
</evidence>
<name>A0ABR7CNW7_9BACT</name>
<dbReference type="Pfam" id="PF03372">
    <property type="entry name" value="Exo_endo_phos"/>
    <property type="match status" value="1"/>
</dbReference>
<dbReference type="PANTHER" id="PTHR14859:SF15">
    <property type="entry name" value="ENDONUCLEASE_EXONUCLEASE_PHOSPHATASE DOMAIN-CONTAINING PROTEIN"/>
    <property type="match status" value="1"/>
</dbReference>
<organism evidence="3 4">
    <name type="scientific">Alistipes hominis</name>
    <dbReference type="NCBI Taxonomy" id="2763015"/>
    <lineage>
        <taxon>Bacteria</taxon>
        <taxon>Pseudomonadati</taxon>
        <taxon>Bacteroidota</taxon>
        <taxon>Bacteroidia</taxon>
        <taxon>Bacteroidales</taxon>
        <taxon>Rikenellaceae</taxon>
        <taxon>Alistipes</taxon>
    </lineage>
</organism>
<dbReference type="PANTHER" id="PTHR14859">
    <property type="entry name" value="CALCOFLUOR WHITE HYPERSENSITIVE PROTEIN PRECURSOR"/>
    <property type="match status" value="1"/>
</dbReference>
<feature type="transmembrane region" description="Helical" evidence="1">
    <location>
        <begin position="20"/>
        <end position="40"/>
    </location>
</feature>
<dbReference type="InterPro" id="IPR051916">
    <property type="entry name" value="GPI-anchor_lipid_remodeler"/>
</dbReference>
<evidence type="ECO:0000259" key="2">
    <source>
        <dbReference type="Pfam" id="PF03372"/>
    </source>
</evidence>
<dbReference type="InterPro" id="IPR005135">
    <property type="entry name" value="Endo/exonuclease/phosphatase"/>
</dbReference>
<keyword evidence="3" id="KW-0255">Endonuclease</keyword>
<feature type="transmembrane region" description="Helical" evidence="1">
    <location>
        <begin position="77"/>
        <end position="94"/>
    </location>
</feature>
<dbReference type="SUPFAM" id="SSF56219">
    <property type="entry name" value="DNase I-like"/>
    <property type="match status" value="1"/>
</dbReference>
<dbReference type="InterPro" id="IPR036691">
    <property type="entry name" value="Endo/exonu/phosph_ase_sf"/>
</dbReference>
<keyword evidence="4" id="KW-1185">Reference proteome</keyword>
<keyword evidence="3" id="KW-0378">Hydrolase</keyword>
<dbReference type="RefSeq" id="WP_147387410.1">
    <property type="nucleotide sequence ID" value="NZ_JACOOK010000005.1"/>
</dbReference>
<feature type="transmembrane region" description="Helical" evidence="1">
    <location>
        <begin position="52"/>
        <end position="72"/>
    </location>
</feature>
<keyword evidence="1" id="KW-1133">Transmembrane helix</keyword>
<dbReference type="EMBL" id="JACOOK010000005">
    <property type="protein sequence ID" value="MBC5617353.1"/>
    <property type="molecule type" value="Genomic_DNA"/>
</dbReference>
<comment type="caution">
    <text evidence="3">The sequence shown here is derived from an EMBL/GenBank/DDBJ whole genome shotgun (WGS) entry which is preliminary data.</text>
</comment>
<dbReference type="GO" id="GO:0004519">
    <property type="term" value="F:endonuclease activity"/>
    <property type="evidence" value="ECO:0007669"/>
    <property type="project" value="UniProtKB-KW"/>
</dbReference>
<gene>
    <name evidence="3" type="ORF">H8S08_10050</name>
</gene>
<dbReference type="Gene3D" id="3.60.10.10">
    <property type="entry name" value="Endonuclease/exonuclease/phosphatase"/>
    <property type="match status" value="1"/>
</dbReference>
<reference evidence="3 4" key="1">
    <citation type="submission" date="2020-08" db="EMBL/GenBank/DDBJ databases">
        <title>Genome public.</title>
        <authorList>
            <person name="Liu C."/>
            <person name="Sun Q."/>
        </authorList>
    </citation>
    <scope>NUCLEOTIDE SEQUENCE [LARGE SCALE GENOMIC DNA]</scope>
    <source>
        <strain evidence="3 4">New-7</strain>
    </source>
</reference>
<evidence type="ECO:0000256" key="1">
    <source>
        <dbReference type="SAM" id="Phobius"/>
    </source>
</evidence>
<protein>
    <submittedName>
        <fullName evidence="3">Endonuclease/exonuclease/phosphatase family protein</fullName>
    </submittedName>
</protein>
<dbReference type="CDD" id="cd09084">
    <property type="entry name" value="EEP-2"/>
    <property type="match status" value="1"/>
</dbReference>
<proteinExistence type="predicted"/>
<evidence type="ECO:0000313" key="3">
    <source>
        <dbReference type="EMBL" id="MBC5617353.1"/>
    </source>
</evidence>